<feature type="chain" id="PRO_5022175385" evidence="1">
    <location>
        <begin position="25"/>
        <end position="297"/>
    </location>
</feature>
<dbReference type="Proteomes" id="UP000319732">
    <property type="component" value="Unassembled WGS sequence"/>
</dbReference>
<accession>A0A545T648</accession>
<dbReference type="RefSeq" id="WP_142928429.1">
    <property type="nucleotide sequence ID" value="NZ_ML660098.1"/>
</dbReference>
<keyword evidence="1" id="KW-0732">Signal</keyword>
<dbReference type="OrthoDB" id="6057516at2"/>
<feature type="signal peptide" evidence="1">
    <location>
        <begin position="1"/>
        <end position="24"/>
    </location>
</feature>
<evidence type="ECO:0000256" key="1">
    <source>
        <dbReference type="SAM" id="SignalP"/>
    </source>
</evidence>
<dbReference type="EMBL" id="VHSG01000019">
    <property type="protein sequence ID" value="TQV72699.1"/>
    <property type="molecule type" value="Genomic_DNA"/>
</dbReference>
<organism evidence="2 3">
    <name type="scientific">Exilibacterium tricleocarpae</name>
    <dbReference type="NCBI Taxonomy" id="2591008"/>
    <lineage>
        <taxon>Bacteria</taxon>
        <taxon>Pseudomonadati</taxon>
        <taxon>Pseudomonadota</taxon>
        <taxon>Gammaproteobacteria</taxon>
        <taxon>Cellvibrionales</taxon>
        <taxon>Cellvibrionaceae</taxon>
        <taxon>Exilibacterium</taxon>
    </lineage>
</organism>
<sequence length="297" mass="33777">MKSIRLFGLAAAIAAAIATGPAQAALCGDDRADPALHLGYGIYQTAAVERGGVEREDSLFTDIDLATGRWGFAHRYRAYEFEETQAPGSGADQLQTNGDVHQLSVRRQWRQERGDAGWLAGVAPLLSVSSNLLKNPDAIGSDAWQVHGYAEYRRRLDRNWQWLLGACADDRFDHYRIYPLAGLIWQPNADWELRLAFPDSRIQFTPAPRWQLYLSAAPNGAAWQVYNEELDQLSRLRYRSWRLRFGALWQVGRQWQVGAEWGADTERKFDFRRTAGDRQSTAADTARYGALRVTWRW</sequence>
<protein>
    <submittedName>
        <fullName evidence="2">Uncharacterized protein</fullName>
    </submittedName>
</protein>
<proteinExistence type="predicted"/>
<evidence type="ECO:0000313" key="2">
    <source>
        <dbReference type="EMBL" id="TQV72699.1"/>
    </source>
</evidence>
<evidence type="ECO:0000313" key="3">
    <source>
        <dbReference type="Proteomes" id="UP000319732"/>
    </source>
</evidence>
<dbReference type="AlphaFoldDB" id="A0A545T648"/>
<gene>
    <name evidence="2" type="ORF">FKG94_18600</name>
</gene>
<name>A0A545T648_9GAMM</name>
<keyword evidence="3" id="KW-1185">Reference proteome</keyword>
<reference evidence="2 3" key="1">
    <citation type="submission" date="2019-06" db="EMBL/GenBank/DDBJ databases">
        <title>Whole genome sequence for Cellvibrionaceae sp. R142.</title>
        <authorList>
            <person name="Wang G."/>
        </authorList>
    </citation>
    <scope>NUCLEOTIDE SEQUENCE [LARGE SCALE GENOMIC DNA]</scope>
    <source>
        <strain evidence="2 3">R142</strain>
    </source>
</reference>
<comment type="caution">
    <text evidence="2">The sequence shown here is derived from an EMBL/GenBank/DDBJ whole genome shotgun (WGS) entry which is preliminary data.</text>
</comment>